<proteinExistence type="predicted"/>
<protein>
    <recommendedName>
        <fullName evidence="1">DUF4832 domain-containing protein</fullName>
    </recommendedName>
</protein>
<evidence type="ECO:0000313" key="2">
    <source>
        <dbReference type="EMBL" id="SVC02762.1"/>
    </source>
</evidence>
<dbReference type="Pfam" id="PF16116">
    <property type="entry name" value="DUF4832"/>
    <property type="match status" value="1"/>
</dbReference>
<sequence length="297" mass="32988">MLGNAFSAAFMHKQVLVRHPWEFVDFDFGIYWDSWAHANQTNHADGIFALGDRWQTRIMGGEVAYDWGDSRVQPGDSPTDTVSDPVHREHMIDTIRRLHGTQLRWVADYDETDAAARAGGEQVQKAFGYRFVIDEVRYAHQSAGGDATGSLVLSFAVRNTGSAPFYRDWPVEVSLLKPETREAVWSGRFADVDIRTWLPGDGWDAQARAYTSPAPTFLETGTFALSEDLARGRYILALAILDPAGMLPAVRFAIGNYYTGGRHPIGVIGIGATVDEAELPADSFGDPRTDQTLHYIY</sequence>
<reference evidence="2" key="1">
    <citation type="submission" date="2018-05" db="EMBL/GenBank/DDBJ databases">
        <authorList>
            <person name="Lanie J.A."/>
            <person name="Ng W.-L."/>
            <person name="Kazmierczak K.M."/>
            <person name="Andrzejewski T.M."/>
            <person name="Davidsen T.M."/>
            <person name="Wayne K.J."/>
            <person name="Tettelin H."/>
            <person name="Glass J.I."/>
            <person name="Rusch D."/>
            <person name="Podicherti R."/>
            <person name="Tsui H.-C.T."/>
            <person name="Winkler M.E."/>
        </authorList>
    </citation>
    <scope>NUCLEOTIDE SEQUENCE</scope>
</reference>
<evidence type="ECO:0000259" key="1">
    <source>
        <dbReference type="Pfam" id="PF16116"/>
    </source>
</evidence>
<gene>
    <name evidence="2" type="ORF">METZ01_LOCUS255616</name>
</gene>
<name>A0A382IU73_9ZZZZ</name>
<dbReference type="EMBL" id="UINC01069408">
    <property type="protein sequence ID" value="SVC02762.1"/>
    <property type="molecule type" value="Genomic_DNA"/>
</dbReference>
<dbReference type="AlphaFoldDB" id="A0A382IU73"/>
<feature type="domain" description="DUF4832" evidence="1">
    <location>
        <begin position="43"/>
        <end position="244"/>
    </location>
</feature>
<dbReference type="InterPro" id="IPR032267">
    <property type="entry name" value="DUF4832"/>
</dbReference>
<organism evidence="2">
    <name type="scientific">marine metagenome</name>
    <dbReference type="NCBI Taxonomy" id="408172"/>
    <lineage>
        <taxon>unclassified sequences</taxon>
        <taxon>metagenomes</taxon>
        <taxon>ecological metagenomes</taxon>
    </lineage>
</organism>
<accession>A0A382IU73</accession>